<dbReference type="Pfam" id="PF14808">
    <property type="entry name" value="TMEM164"/>
    <property type="match status" value="1"/>
</dbReference>
<dbReference type="PANTHER" id="PTHR20948">
    <property type="entry name" value="TRANSMEMBRANE PROTEIN 164"/>
    <property type="match status" value="1"/>
</dbReference>
<feature type="transmembrane region" description="Helical" evidence="2">
    <location>
        <begin position="220"/>
        <end position="238"/>
    </location>
</feature>
<feature type="transmembrane region" description="Helical" evidence="2">
    <location>
        <begin position="102"/>
        <end position="118"/>
    </location>
</feature>
<evidence type="ECO:0000256" key="2">
    <source>
        <dbReference type="SAM" id="Phobius"/>
    </source>
</evidence>
<dbReference type="EMBL" id="KQ436126">
    <property type="protein sequence ID" value="KOX67439.1"/>
    <property type="molecule type" value="Genomic_DNA"/>
</dbReference>
<feature type="region of interest" description="Disordered" evidence="1">
    <location>
        <begin position="1"/>
        <end position="21"/>
    </location>
</feature>
<evidence type="ECO:0000256" key="1">
    <source>
        <dbReference type="SAM" id="MobiDB-lite"/>
    </source>
</evidence>
<evidence type="ECO:0000313" key="3">
    <source>
        <dbReference type="EMBL" id="KOX67439.1"/>
    </source>
</evidence>
<reference evidence="3 4" key="1">
    <citation type="submission" date="2015-07" db="EMBL/GenBank/DDBJ databases">
        <title>The genome of Melipona quadrifasciata.</title>
        <authorList>
            <person name="Pan H."/>
            <person name="Kapheim K."/>
        </authorList>
    </citation>
    <scope>NUCLEOTIDE SEQUENCE [LARGE SCALE GENOMIC DNA]</scope>
    <source>
        <strain evidence="3">0111107301</strain>
        <tissue evidence="3">Whole body</tissue>
    </source>
</reference>
<dbReference type="InterPro" id="IPR026508">
    <property type="entry name" value="TMEM164"/>
</dbReference>
<dbReference type="Proteomes" id="UP000053105">
    <property type="component" value="Unassembled WGS sequence"/>
</dbReference>
<keyword evidence="2" id="KW-0472">Membrane</keyword>
<keyword evidence="4" id="KW-1185">Reference proteome</keyword>
<gene>
    <name evidence="3" type="ORF">WN51_09162</name>
</gene>
<keyword evidence="2" id="KW-0812">Transmembrane</keyword>
<protein>
    <recommendedName>
        <fullName evidence="5">Transmembrane protein 164</fullName>
    </recommendedName>
</protein>
<name>A0A0M8ZQE0_9HYME</name>
<feature type="transmembrane region" description="Helical" evidence="2">
    <location>
        <begin position="125"/>
        <end position="144"/>
    </location>
</feature>
<dbReference type="PANTHER" id="PTHR20948:SF2">
    <property type="entry name" value="TRANSMEMBRANE PROTEIN 164"/>
    <property type="match status" value="1"/>
</dbReference>
<proteinExistence type="predicted"/>
<evidence type="ECO:0008006" key="5">
    <source>
        <dbReference type="Google" id="ProtNLM"/>
    </source>
</evidence>
<feature type="transmembrane region" description="Helical" evidence="2">
    <location>
        <begin position="184"/>
        <end position="200"/>
    </location>
</feature>
<feature type="transmembrane region" description="Helical" evidence="2">
    <location>
        <begin position="64"/>
        <end position="82"/>
    </location>
</feature>
<sequence length="331" mass="37556">MAASKPTIAKGPDGRLRGGGEPEEFQSGGAIMTMFEWAYDGVNASIPRNVGPECANYLSPKRRIIETLFISIFIVIFLVWGYRHINLPTKVSYVNHDRVGRRVLLIIMSLVLGMEIGFKFTSRTVIYILNPCHVTTAVQLYLLAADPSPTVTAIFRIHLNFMNGPLLAYLFPETESRRIFADKAMYYIQHGLMVVIPYYLLRIGGVYNVERLSDMSWSVFSYGINLAYHFWVIQVIALPVQVNLSHMLCAAILDPFEGQYYRVWTFVHQGILCPLLSKLFCYVSNFLLTKFPPTRVKPTLDCALARNNRVEDNERLHEDANTSGNGHTHVN</sequence>
<accession>A0A0M8ZQE0</accession>
<evidence type="ECO:0000313" key="4">
    <source>
        <dbReference type="Proteomes" id="UP000053105"/>
    </source>
</evidence>
<organism evidence="3 4">
    <name type="scientific">Melipona quadrifasciata</name>
    <dbReference type="NCBI Taxonomy" id="166423"/>
    <lineage>
        <taxon>Eukaryota</taxon>
        <taxon>Metazoa</taxon>
        <taxon>Ecdysozoa</taxon>
        <taxon>Arthropoda</taxon>
        <taxon>Hexapoda</taxon>
        <taxon>Insecta</taxon>
        <taxon>Pterygota</taxon>
        <taxon>Neoptera</taxon>
        <taxon>Endopterygota</taxon>
        <taxon>Hymenoptera</taxon>
        <taxon>Apocrita</taxon>
        <taxon>Aculeata</taxon>
        <taxon>Apoidea</taxon>
        <taxon>Anthophila</taxon>
        <taxon>Apidae</taxon>
        <taxon>Melipona</taxon>
    </lineage>
</organism>
<dbReference type="AlphaFoldDB" id="A0A0M8ZQE0"/>
<keyword evidence="2" id="KW-1133">Transmembrane helix</keyword>
<dbReference type="OrthoDB" id="17328at2759"/>